<accession>A0A1W1BI27</accession>
<dbReference type="EMBL" id="FPHN01000019">
    <property type="protein sequence ID" value="SFV53158.1"/>
    <property type="molecule type" value="Genomic_DNA"/>
</dbReference>
<protein>
    <submittedName>
        <fullName evidence="1">Uncharacterized protein</fullName>
    </submittedName>
</protein>
<proteinExistence type="predicted"/>
<evidence type="ECO:0000313" key="1">
    <source>
        <dbReference type="EMBL" id="SFV53158.1"/>
    </source>
</evidence>
<reference evidence="1" key="1">
    <citation type="submission" date="2016-10" db="EMBL/GenBank/DDBJ databases">
        <authorList>
            <person name="de Groot N.N."/>
        </authorList>
    </citation>
    <scope>NUCLEOTIDE SEQUENCE</scope>
</reference>
<organism evidence="1">
    <name type="scientific">hydrothermal vent metagenome</name>
    <dbReference type="NCBI Taxonomy" id="652676"/>
    <lineage>
        <taxon>unclassified sequences</taxon>
        <taxon>metagenomes</taxon>
        <taxon>ecological metagenomes</taxon>
    </lineage>
</organism>
<dbReference type="AlphaFoldDB" id="A0A1W1BI27"/>
<gene>
    <name evidence="1" type="ORF">MNB_SV-14-740</name>
</gene>
<sequence>MQKFDREYYNLFGHNVSLLESVNIIKYLNNNLENYHHLPILKDFSCDGYEDDDIGQNTIIDFEGYVMDYFDNLEKYIFESFKESFSNFYEEIKRIIRAIAIYTNSDINKIMNNFKSLLIESKQDTTYDELDDILDEHNEIEKLLRKQGAKNIQIYTSYDGCETLVRYEFPKSNNTYELIEKSFVIVKEELIEYVLVIAKKDIETNLANVTKDYQIIGTDAQLTEDEKRDALYNTFNNIEKSLTTIHQDSFTDIMSLNQMKDSITNALNQIRGDTRTRHYTELLILMRKSGLNQISRNEKGQYHYVGLFKILVDYYDLLGGFKANLENLKYLDDTLTNSRNKLLNINGIKSYRMNKWYDFYKIAKNKYKKKNLYSVYFSYLHNTKSITLKMFKKIFKVAKLQEDTINIYHLPPLHT</sequence>
<name>A0A1W1BI27_9ZZZZ</name>